<name>A0A1R1I8G6_9RHOO</name>
<dbReference type="OrthoDB" id="4380123at2"/>
<dbReference type="RefSeq" id="WP_076093548.1">
    <property type="nucleotide sequence ID" value="NZ_MTHD01000002.1"/>
</dbReference>
<dbReference type="EMBL" id="MTHD01000002">
    <property type="protein sequence ID" value="OMG54974.1"/>
    <property type="molecule type" value="Genomic_DNA"/>
</dbReference>
<dbReference type="InterPro" id="IPR008551">
    <property type="entry name" value="TANGO2"/>
</dbReference>
<accession>A0A1R1I8G6</accession>
<sequence length="249" mass="26773">MCLIVVGWQVHPDYPLVVAANRDEFHARPTAAAAFWPDAPDICGGRDLEAGGTWLGATRDGRFAAVTNVREPGKPAGKCSRGALTAGFLRSTQSAGDFSAGIVAEDHAGFNLLLADQTSLFYISNRDQPPRQLPPGIYGLSNHRLDTPWPKLVKARERFAAALTGLPDEAAFFALLADREIVADAALPDTGVPLPWERLLSAVFVQSPDYGTRASTLLLRDHDGNITLHEKSFGPDGRKIQSSLMSTAV</sequence>
<dbReference type="Pfam" id="PF05742">
    <property type="entry name" value="TANGO2"/>
    <property type="match status" value="1"/>
</dbReference>
<dbReference type="Proteomes" id="UP000187526">
    <property type="component" value="Unassembled WGS sequence"/>
</dbReference>
<dbReference type="AlphaFoldDB" id="A0A1R1I8G6"/>
<dbReference type="PANTHER" id="PTHR17985:SF8">
    <property type="entry name" value="TRANSPORT AND GOLGI ORGANIZATION PROTEIN 2 HOMOLOG"/>
    <property type="match status" value="1"/>
</dbReference>
<comment type="caution">
    <text evidence="1">The sequence shown here is derived from an EMBL/GenBank/DDBJ whole genome shotgun (WGS) entry which is preliminary data.</text>
</comment>
<keyword evidence="2" id="KW-1185">Reference proteome</keyword>
<evidence type="ECO:0000313" key="1">
    <source>
        <dbReference type="EMBL" id="OMG54974.1"/>
    </source>
</evidence>
<protein>
    <recommendedName>
        <fullName evidence="3">NRDE family protein</fullName>
    </recommendedName>
</protein>
<evidence type="ECO:0000313" key="2">
    <source>
        <dbReference type="Proteomes" id="UP000187526"/>
    </source>
</evidence>
<dbReference type="PANTHER" id="PTHR17985">
    <property type="entry name" value="SER/THR-RICH PROTEIN T10 IN DGCR REGION"/>
    <property type="match status" value="1"/>
</dbReference>
<reference evidence="1 2" key="1">
    <citation type="submission" date="2016-10" db="EMBL/GenBank/DDBJ databases">
        <title>Alkaliphiles isolated from bioreactors.</title>
        <authorList>
            <person name="Salah Z."/>
            <person name="Rout S.P."/>
            <person name="Humphreys P.N."/>
        </authorList>
    </citation>
    <scope>NUCLEOTIDE SEQUENCE [LARGE SCALE GENOMIC DNA]</scope>
    <source>
        <strain evidence="1 2">ZS02</strain>
    </source>
</reference>
<organism evidence="1 2">
    <name type="scientific">Azonexus hydrophilus</name>
    <dbReference type="NCBI Taxonomy" id="418702"/>
    <lineage>
        <taxon>Bacteria</taxon>
        <taxon>Pseudomonadati</taxon>
        <taxon>Pseudomonadota</taxon>
        <taxon>Betaproteobacteria</taxon>
        <taxon>Rhodocyclales</taxon>
        <taxon>Azonexaceae</taxon>
        <taxon>Azonexus</taxon>
    </lineage>
</organism>
<dbReference type="STRING" id="418702.BJN45_07420"/>
<evidence type="ECO:0008006" key="3">
    <source>
        <dbReference type="Google" id="ProtNLM"/>
    </source>
</evidence>
<proteinExistence type="predicted"/>
<gene>
    <name evidence="1" type="ORF">BJN45_07420</name>
</gene>